<protein>
    <submittedName>
        <fullName evidence="1">Uncharacterized protein</fullName>
    </submittedName>
</protein>
<name>A0A843XPL4_COLES</name>
<accession>A0A843XPL4</accession>
<proteinExistence type="predicted"/>
<dbReference type="AlphaFoldDB" id="A0A843XPL4"/>
<keyword evidence="2" id="KW-1185">Reference proteome</keyword>
<dbReference type="EMBL" id="NMUH01010370">
    <property type="protein sequence ID" value="MQM20915.1"/>
    <property type="molecule type" value="Genomic_DNA"/>
</dbReference>
<sequence length="95" mass="10538">MKSRQFLTRLGSLRTTAPAAARRGCSLRLRCRSRRGPSSPLRPHWNIPPRGCHRLSADKLRGEDVSDSLSISFQENVESCYGPCVSASRSLPSKI</sequence>
<comment type="caution">
    <text evidence="1">The sequence shown here is derived from an EMBL/GenBank/DDBJ whole genome shotgun (WGS) entry which is preliminary data.</text>
</comment>
<evidence type="ECO:0000313" key="2">
    <source>
        <dbReference type="Proteomes" id="UP000652761"/>
    </source>
</evidence>
<evidence type="ECO:0000313" key="1">
    <source>
        <dbReference type="EMBL" id="MQM20915.1"/>
    </source>
</evidence>
<dbReference type="Proteomes" id="UP000652761">
    <property type="component" value="Unassembled WGS sequence"/>
</dbReference>
<reference evidence="1" key="1">
    <citation type="submission" date="2017-07" db="EMBL/GenBank/DDBJ databases">
        <title>Taro Niue Genome Assembly and Annotation.</title>
        <authorList>
            <person name="Atibalentja N."/>
            <person name="Keating K."/>
            <person name="Fields C.J."/>
        </authorList>
    </citation>
    <scope>NUCLEOTIDE SEQUENCE</scope>
    <source>
        <strain evidence="1">Niue_2</strain>
        <tissue evidence="1">Leaf</tissue>
    </source>
</reference>
<gene>
    <name evidence="1" type="ORF">Taro_053945</name>
</gene>
<organism evidence="1 2">
    <name type="scientific">Colocasia esculenta</name>
    <name type="common">Wild taro</name>
    <name type="synonym">Arum esculentum</name>
    <dbReference type="NCBI Taxonomy" id="4460"/>
    <lineage>
        <taxon>Eukaryota</taxon>
        <taxon>Viridiplantae</taxon>
        <taxon>Streptophyta</taxon>
        <taxon>Embryophyta</taxon>
        <taxon>Tracheophyta</taxon>
        <taxon>Spermatophyta</taxon>
        <taxon>Magnoliopsida</taxon>
        <taxon>Liliopsida</taxon>
        <taxon>Araceae</taxon>
        <taxon>Aroideae</taxon>
        <taxon>Colocasieae</taxon>
        <taxon>Colocasia</taxon>
    </lineage>
</organism>